<gene>
    <name evidence="1" type="ORF">CARN2_3671</name>
</gene>
<name>E6PTD8_9ZZZZ</name>
<dbReference type="EMBL" id="CABM01000049">
    <property type="protein sequence ID" value="CBH98195.1"/>
    <property type="molecule type" value="Genomic_DNA"/>
</dbReference>
<accession>E6PTD8</accession>
<dbReference type="AlphaFoldDB" id="E6PTD8"/>
<comment type="caution">
    <text evidence="1">The sequence shown here is derived from an EMBL/GenBank/DDBJ whole genome shotgun (WGS) entry which is preliminary data.</text>
</comment>
<protein>
    <submittedName>
        <fullName evidence="1">Uncharacterized protein</fullName>
    </submittedName>
</protein>
<proteinExistence type="predicted"/>
<evidence type="ECO:0000313" key="1">
    <source>
        <dbReference type="EMBL" id="CBH98195.1"/>
    </source>
</evidence>
<organism evidence="1">
    <name type="scientific">mine drainage metagenome</name>
    <dbReference type="NCBI Taxonomy" id="410659"/>
    <lineage>
        <taxon>unclassified sequences</taxon>
        <taxon>metagenomes</taxon>
        <taxon>ecological metagenomes</taxon>
    </lineage>
</organism>
<reference evidence="1" key="1">
    <citation type="submission" date="2009-10" db="EMBL/GenBank/DDBJ databases">
        <title>Diversity of trophic interactions inside an arsenic-rich microbial ecosystem.</title>
        <authorList>
            <person name="Bertin P.N."/>
            <person name="Heinrich-Salmeron A."/>
            <person name="Pelletier E."/>
            <person name="Goulhen-Chollet F."/>
            <person name="Arsene-Ploetze F."/>
            <person name="Gallien S."/>
            <person name="Calteau A."/>
            <person name="Vallenet D."/>
            <person name="Casiot C."/>
            <person name="Chane-Woon-Ming B."/>
            <person name="Giloteaux L."/>
            <person name="Barakat M."/>
            <person name="Bonnefoy V."/>
            <person name="Bruneel O."/>
            <person name="Chandler M."/>
            <person name="Cleiss J."/>
            <person name="Duran R."/>
            <person name="Elbaz-Poulichet F."/>
            <person name="Fonknechten N."/>
            <person name="Lauga B."/>
            <person name="Mornico D."/>
            <person name="Ortet P."/>
            <person name="Schaeffer C."/>
            <person name="Siguier P."/>
            <person name="Alexander Thil Smith A."/>
            <person name="Van Dorsselaer A."/>
            <person name="Weissenbach J."/>
            <person name="Medigue C."/>
            <person name="Le Paslier D."/>
        </authorList>
    </citation>
    <scope>NUCLEOTIDE SEQUENCE</scope>
</reference>
<sequence>MPARGSAAIDCAARMGAKGQNLVYNAPKGFARERPQELFLEGEDGYRTVVSCVSAHGKREPVSLDVVASSGELVCRIGEPPDRGPE</sequence>